<name>A0ABT1M6C4_9MYCO</name>
<gene>
    <name evidence="6" type="ORF">NM203_20985</name>
</gene>
<evidence type="ECO:0000256" key="2">
    <source>
        <dbReference type="ARBA" id="ARBA00023295"/>
    </source>
</evidence>
<evidence type="ECO:0000256" key="4">
    <source>
        <dbReference type="SAM" id="SignalP"/>
    </source>
</evidence>
<dbReference type="RefSeq" id="WP_255062342.1">
    <property type="nucleotide sequence ID" value="NZ_JANDBD010000009.1"/>
</dbReference>
<dbReference type="InterPro" id="IPR051923">
    <property type="entry name" value="Glycosyl_Hydrolase_39"/>
</dbReference>
<keyword evidence="4" id="KW-0732">Signal</keyword>
<reference evidence="6 7" key="1">
    <citation type="submission" date="2022-06" db="EMBL/GenBank/DDBJ databases">
        <title>Mycolicibacterium sp. CAU 1645 isolated from seawater.</title>
        <authorList>
            <person name="Kim W."/>
        </authorList>
    </citation>
    <scope>NUCLEOTIDE SEQUENCE [LARGE SCALE GENOMIC DNA]</scope>
    <source>
        <strain evidence="6 7">CAU 1645</strain>
    </source>
</reference>
<comment type="caution">
    <text evidence="6">The sequence shown here is derived from an EMBL/GenBank/DDBJ whole genome shotgun (WGS) entry which is preliminary data.</text>
</comment>
<dbReference type="PANTHER" id="PTHR12631">
    <property type="entry name" value="ALPHA-L-IDURONIDASE"/>
    <property type="match status" value="1"/>
</dbReference>
<evidence type="ECO:0000313" key="7">
    <source>
        <dbReference type="Proteomes" id="UP001651690"/>
    </source>
</evidence>
<dbReference type="EMBL" id="JANDBD010000009">
    <property type="protein sequence ID" value="MCP9274671.1"/>
    <property type="molecule type" value="Genomic_DNA"/>
</dbReference>
<feature type="domain" description="Glycoside hydrolase family 5" evidence="5">
    <location>
        <begin position="60"/>
        <end position="310"/>
    </location>
</feature>
<dbReference type="Proteomes" id="UP001651690">
    <property type="component" value="Unassembled WGS sequence"/>
</dbReference>
<keyword evidence="2 3" id="KW-0326">Glycosidase</keyword>
<accession>A0ABT1M6C4</accession>
<dbReference type="SUPFAM" id="SSF51445">
    <property type="entry name" value="(Trans)glycosidases"/>
    <property type="match status" value="1"/>
</dbReference>
<evidence type="ECO:0000256" key="3">
    <source>
        <dbReference type="RuleBase" id="RU361153"/>
    </source>
</evidence>
<proteinExistence type="inferred from homology"/>
<evidence type="ECO:0000259" key="5">
    <source>
        <dbReference type="Pfam" id="PF00150"/>
    </source>
</evidence>
<keyword evidence="7" id="KW-1185">Reference proteome</keyword>
<dbReference type="InterPro" id="IPR017853">
    <property type="entry name" value="GH"/>
</dbReference>
<organism evidence="6 7">
    <name type="scientific">Mycolicibacterium arenosum</name>
    <dbReference type="NCBI Taxonomy" id="2952157"/>
    <lineage>
        <taxon>Bacteria</taxon>
        <taxon>Bacillati</taxon>
        <taxon>Actinomycetota</taxon>
        <taxon>Actinomycetes</taxon>
        <taxon>Mycobacteriales</taxon>
        <taxon>Mycobacteriaceae</taxon>
        <taxon>Mycolicibacterium</taxon>
    </lineage>
</organism>
<dbReference type="Pfam" id="PF00150">
    <property type="entry name" value="Cellulase"/>
    <property type="match status" value="1"/>
</dbReference>
<feature type="signal peptide" evidence="4">
    <location>
        <begin position="1"/>
        <end position="24"/>
    </location>
</feature>
<protein>
    <submittedName>
        <fullName evidence="6">Cellulase family glycosylhydrolase</fullName>
    </submittedName>
</protein>
<dbReference type="PANTHER" id="PTHR12631:SF10">
    <property type="entry name" value="BETA-XYLOSIDASE-LIKE PROTEIN-RELATED"/>
    <property type="match status" value="1"/>
</dbReference>
<comment type="similarity">
    <text evidence="3">Belongs to the glycosyl hydrolase 5 (cellulase A) family.</text>
</comment>
<dbReference type="InterPro" id="IPR001547">
    <property type="entry name" value="Glyco_hydro_5"/>
</dbReference>
<evidence type="ECO:0000256" key="1">
    <source>
        <dbReference type="ARBA" id="ARBA00022801"/>
    </source>
</evidence>
<feature type="chain" id="PRO_5046393641" evidence="4">
    <location>
        <begin position="25"/>
        <end position="366"/>
    </location>
</feature>
<keyword evidence="1 3" id="KW-0378">Hydrolase</keyword>
<evidence type="ECO:0000313" key="6">
    <source>
        <dbReference type="EMBL" id="MCP9274671.1"/>
    </source>
</evidence>
<dbReference type="Gene3D" id="3.20.20.80">
    <property type="entry name" value="Glycosidases"/>
    <property type="match status" value="1"/>
</dbReference>
<sequence length="366" mass="38347">MPNIVKISKVAAVIAAVAVVSATAVHVLTPTSSTPPTRSIPVQEAAAINTSSATIGFADSDLWGMSPADVNRTLDLMTATGVRTVRVMMPWAGMEPNPGQYDWGKVDLIVDAANARGMSVLGTLVSSPGWAVEPGLLPVSSPPASAATYGDFAGAAAAHYRGRVAAYEIWNEPNAVMSWSSGPQGPEPARYAEMLKAAYPKIKGADPSALVIGGVVGAVVQFFALTMDPVTFVEQMYAAGAKGSLDAVSFHPYLYNNEFSQGRGTPNTPFSQAEAIHGVMANYGDGGKKVWATEYGQPTSASDEATQAAYLTDFLTTWRTLPFAGPAYIYTTRDRNTGSGADVDTLGVYRSDWTPKPAQAAVAALT</sequence>